<dbReference type="AlphaFoldDB" id="A0A0D1Z5H6"/>
<dbReference type="GO" id="GO:0031201">
    <property type="term" value="C:SNARE complex"/>
    <property type="evidence" value="ECO:0007669"/>
    <property type="project" value="TreeGrafter"/>
</dbReference>
<dbReference type="OMA" id="WYLETTF"/>
<evidence type="ECO:0000256" key="5">
    <source>
        <dbReference type="ARBA" id="ARBA00022892"/>
    </source>
</evidence>
<feature type="region of interest" description="Disordered" evidence="11">
    <location>
        <begin position="345"/>
        <end position="380"/>
    </location>
</feature>
<keyword evidence="3 12" id="KW-0812">Transmembrane</keyword>
<dbReference type="InterPro" id="IPR005606">
    <property type="entry name" value="Sec20"/>
</dbReference>
<dbReference type="InterPro" id="IPR056173">
    <property type="entry name" value="Sec20_C"/>
</dbReference>
<dbReference type="Pfam" id="PF03908">
    <property type="entry name" value="Sec20"/>
    <property type="match status" value="1"/>
</dbReference>
<evidence type="ECO:0000313" key="14">
    <source>
        <dbReference type="EMBL" id="KIV90052.1"/>
    </source>
</evidence>
<evidence type="ECO:0000256" key="6">
    <source>
        <dbReference type="ARBA" id="ARBA00022989"/>
    </source>
</evidence>
<name>A0A0D1Z5H6_EXOME</name>
<dbReference type="PANTHER" id="PTHR12825:SF0">
    <property type="entry name" value="VESICLE TRANSPORT PROTEIN SEC20"/>
    <property type="match status" value="1"/>
</dbReference>
<feature type="region of interest" description="Disordered" evidence="11">
    <location>
        <begin position="316"/>
        <end position="335"/>
    </location>
</feature>
<keyword evidence="6 12" id="KW-1133">Transmembrane helix</keyword>
<accession>A0A0D1Z5H6</accession>
<dbReference type="EMBL" id="KN847524">
    <property type="protein sequence ID" value="KIV90052.1"/>
    <property type="molecule type" value="Genomic_DNA"/>
</dbReference>
<gene>
    <name evidence="14" type="ORF">PV10_07397</name>
</gene>
<evidence type="ECO:0000256" key="10">
    <source>
        <dbReference type="SAM" id="Coils"/>
    </source>
</evidence>
<dbReference type="Proteomes" id="UP000054302">
    <property type="component" value="Unassembled WGS sequence"/>
</dbReference>
<evidence type="ECO:0000256" key="2">
    <source>
        <dbReference type="ARBA" id="ARBA00022448"/>
    </source>
</evidence>
<dbReference type="GO" id="GO:0005484">
    <property type="term" value="F:SNAP receptor activity"/>
    <property type="evidence" value="ECO:0007669"/>
    <property type="project" value="InterPro"/>
</dbReference>
<dbReference type="GO" id="GO:0006890">
    <property type="term" value="P:retrograde vesicle-mediated transport, Golgi to endoplasmic reticulum"/>
    <property type="evidence" value="ECO:0007669"/>
    <property type="project" value="InterPro"/>
</dbReference>
<organism evidence="14 15">
    <name type="scientific">Exophiala mesophila</name>
    <name type="common">Black yeast-like fungus</name>
    <dbReference type="NCBI Taxonomy" id="212818"/>
    <lineage>
        <taxon>Eukaryota</taxon>
        <taxon>Fungi</taxon>
        <taxon>Dikarya</taxon>
        <taxon>Ascomycota</taxon>
        <taxon>Pezizomycotina</taxon>
        <taxon>Eurotiomycetes</taxon>
        <taxon>Chaetothyriomycetidae</taxon>
        <taxon>Chaetothyriales</taxon>
        <taxon>Herpotrichiellaceae</taxon>
        <taxon>Exophiala</taxon>
    </lineage>
</organism>
<feature type="compositionally biased region" description="Basic and acidic residues" evidence="11">
    <location>
        <begin position="353"/>
        <end position="366"/>
    </location>
</feature>
<evidence type="ECO:0000256" key="11">
    <source>
        <dbReference type="SAM" id="MobiDB-lite"/>
    </source>
</evidence>
<keyword evidence="8 12" id="KW-0472">Membrane</keyword>
<dbReference type="STRING" id="212818.A0A0D1Z5H6"/>
<comment type="similarity">
    <text evidence="9">Belongs to the SEC20 family.</text>
</comment>
<keyword evidence="2" id="KW-0813">Transport</keyword>
<evidence type="ECO:0000313" key="15">
    <source>
        <dbReference type="Proteomes" id="UP000054302"/>
    </source>
</evidence>
<evidence type="ECO:0000256" key="1">
    <source>
        <dbReference type="ARBA" id="ARBA00004163"/>
    </source>
</evidence>
<feature type="transmembrane region" description="Helical" evidence="12">
    <location>
        <begin position="264"/>
        <end position="286"/>
    </location>
</feature>
<evidence type="ECO:0000256" key="9">
    <source>
        <dbReference type="ARBA" id="ARBA00037934"/>
    </source>
</evidence>
<feature type="compositionally biased region" description="Basic and acidic residues" evidence="11">
    <location>
        <begin position="76"/>
        <end position="90"/>
    </location>
</feature>
<keyword evidence="7 10" id="KW-0175">Coiled coil</keyword>
<evidence type="ECO:0000256" key="7">
    <source>
        <dbReference type="ARBA" id="ARBA00023054"/>
    </source>
</evidence>
<comment type="subcellular location">
    <subcellularLocation>
        <location evidence="1">Endoplasmic reticulum membrane</location>
        <topology evidence="1">Single-pass type IV membrane protein</topology>
    </subcellularLocation>
</comment>
<dbReference type="OrthoDB" id="46868at2759"/>
<evidence type="ECO:0000259" key="13">
    <source>
        <dbReference type="Pfam" id="PF03908"/>
    </source>
</evidence>
<evidence type="ECO:0000256" key="12">
    <source>
        <dbReference type="SAM" id="Phobius"/>
    </source>
</evidence>
<evidence type="ECO:0000256" key="4">
    <source>
        <dbReference type="ARBA" id="ARBA00022824"/>
    </source>
</evidence>
<keyword evidence="4" id="KW-0256">Endoplasmic reticulum</keyword>
<dbReference type="RefSeq" id="XP_016221626.1">
    <property type="nucleotide sequence ID" value="XM_016372294.1"/>
</dbReference>
<feature type="transmembrane region" description="Helical" evidence="12">
    <location>
        <begin position="233"/>
        <end position="252"/>
    </location>
</feature>
<sequence length="380" mass="42528">MPSPLTQRLQALGDSYKQTSALIQELKNFNPDATKNDDADRPRLDLANEIHANLKEQEDTLEILRQEVNDDNIPQNRREVPSDTSSRDNEANQNVDMVVRLTEDLRSARAAFRRAQLQAKRQCDVIKRKERESLFSDRRSSVEAGDSKRRSKHEKLSQDELALRSAEDVTQALRRVHAQLEGELQQSQFAQQTLDESQEALKSLTESYSGTTDLLKASRGLVSQLVRSNKSDTWYLVSAWYLLAGTLLWLFYRRILYGPSLLLIYYPFRMLWFTLSSLGSIGAAFLGGKPVSDLQSPSQPTLSEAGQHYTAFSSKIPGADGISGDIPESSNTDESAIEHISRLAGQTGSKAADGAEARNTKKRMMEVDVDIPPAQARDEL</sequence>
<feature type="coiled-coil region" evidence="10">
    <location>
        <begin position="163"/>
        <end position="207"/>
    </location>
</feature>
<proteinExistence type="inferred from homology"/>
<keyword evidence="15" id="KW-1185">Reference proteome</keyword>
<protein>
    <recommendedName>
        <fullName evidence="13">Sec20 C-terminal domain-containing protein</fullName>
    </recommendedName>
</protein>
<reference evidence="14 15" key="1">
    <citation type="submission" date="2015-01" db="EMBL/GenBank/DDBJ databases">
        <title>The Genome Sequence of Exophiala mesophila CBS40295.</title>
        <authorList>
            <consortium name="The Broad Institute Genomics Platform"/>
            <person name="Cuomo C."/>
            <person name="de Hoog S."/>
            <person name="Gorbushina A."/>
            <person name="Stielow B."/>
            <person name="Teixiera M."/>
            <person name="Abouelleil A."/>
            <person name="Chapman S.B."/>
            <person name="Priest M."/>
            <person name="Young S.K."/>
            <person name="Wortman J."/>
            <person name="Nusbaum C."/>
            <person name="Birren B."/>
        </authorList>
    </citation>
    <scope>NUCLEOTIDE SEQUENCE [LARGE SCALE GENOMIC DNA]</scope>
    <source>
        <strain evidence="14 15">CBS 40295</strain>
    </source>
</reference>
<keyword evidence="5" id="KW-0931">ER-Golgi transport</keyword>
<evidence type="ECO:0000256" key="8">
    <source>
        <dbReference type="ARBA" id="ARBA00023136"/>
    </source>
</evidence>
<dbReference type="VEuPathDB" id="FungiDB:PV10_07397"/>
<dbReference type="GeneID" id="27325242"/>
<evidence type="ECO:0000256" key="3">
    <source>
        <dbReference type="ARBA" id="ARBA00022692"/>
    </source>
</evidence>
<dbReference type="PANTHER" id="PTHR12825">
    <property type="entry name" value="BNIP1-RELATED"/>
    <property type="match status" value="1"/>
</dbReference>
<feature type="region of interest" description="Disordered" evidence="11">
    <location>
        <begin position="67"/>
        <end position="95"/>
    </location>
</feature>
<feature type="region of interest" description="Disordered" evidence="11">
    <location>
        <begin position="136"/>
        <end position="159"/>
    </location>
</feature>
<dbReference type="HOGENOM" id="CLU_038503_1_0_1"/>
<dbReference type="GO" id="GO:0005789">
    <property type="term" value="C:endoplasmic reticulum membrane"/>
    <property type="evidence" value="ECO:0007669"/>
    <property type="project" value="UniProtKB-SubCell"/>
</dbReference>
<feature type="domain" description="Sec20 C-terminal" evidence="13">
    <location>
        <begin position="165"/>
        <end position="255"/>
    </location>
</feature>